<dbReference type="AlphaFoldDB" id="T2GAQ9"/>
<dbReference type="InterPro" id="IPR013396">
    <property type="entry name" value="CRISPR-assoc_prot_Csy4"/>
</dbReference>
<dbReference type="Proteomes" id="UP000016587">
    <property type="component" value="Chromosome"/>
</dbReference>
<dbReference type="STRING" id="1121448.DGI_1871"/>
<dbReference type="OrthoDB" id="259831at2"/>
<accession>T2GAQ9</accession>
<protein>
    <submittedName>
        <fullName evidence="1">Putative CRISPR-associated protein, Csy4 family</fullName>
    </submittedName>
</protein>
<evidence type="ECO:0000313" key="2">
    <source>
        <dbReference type="Proteomes" id="UP000016587"/>
    </source>
</evidence>
<dbReference type="CDD" id="cd09739">
    <property type="entry name" value="Cas6_I-F"/>
    <property type="match status" value="1"/>
</dbReference>
<dbReference type="EMBL" id="CP006585">
    <property type="protein sequence ID" value="AGW13660.1"/>
    <property type="molecule type" value="Genomic_DNA"/>
</dbReference>
<reference evidence="2" key="2">
    <citation type="submission" date="2013-07" db="EMBL/GenBank/DDBJ databases">
        <authorList>
            <person name="Morais-Silva F.O."/>
            <person name="Rezende A.M."/>
            <person name="Pimentel C."/>
            <person name="Resende D.M."/>
            <person name="Santos C.I."/>
            <person name="Clemente C."/>
            <person name="de Oliveira L.M."/>
            <person name="da Silva S.M."/>
            <person name="Costa D.A."/>
            <person name="Varela-Raposo A."/>
            <person name="Horacio E.C.A."/>
            <person name="Matos M."/>
            <person name="Flores O."/>
            <person name="Ruiz J.C."/>
            <person name="Rodrigues-Pousada C."/>
        </authorList>
    </citation>
    <scope>NUCLEOTIDE SEQUENCE [LARGE SCALE GENOMIC DNA]</scope>
    <source>
        <strain evidence="2">ATCC 19364 / DSM 1382 / NCIMB 9332 / VKM B-1759</strain>
    </source>
</reference>
<dbReference type="Pfam" id="PF09618">
    <property type="entry name" value="Cas_Csy4"/>
    <property type="match status" value="1"/>
</dbReference>
<dbReference type="HOGENOM" id="CLU_108958_0_0_7"/>
<dbReference type="eggNOG" id="ENOG5032RVU">
    <property type="taxonomic scope" value="Bacteria"/>
</dbReference>
<dbReference type="GO" id="GO:0043571">
    <property type="term" value="P:maintenance of CRISPR repeat elements"/>
    <property type="evidence" value="ECO:0007669"/>
    <property type="project" value="InterPro"/>
</dbReference>
<organism evidence="1 2">
    <name type="scientific">Megalodesulfovibrio gigas (strain ATCC 19364 / DSM 1382 / NCIMB 9332 / VKM B-1759)</name>
    <name type="common">Desulfovibrio gigas</name>
    <dbReference type="NCBI Taxonomy" id="1121448"/>
    <lineage>
        <taxon>Bacteria</taxon>
        <taxon>Pseudomonadati</taxon>
        <taxon>Thermodesulfobacteriota</taxon>
        <taxon>Desulfovibrionia</taxon>
        <taxon>Desulfovibrionales</taxon>
        <taxon>Desulfovibrionaceae</taxon>
        <taxon>Megalodesulfovibrio</taxon>
    </lineage>
</organism>
<dbReference type="InterPro" id="IPR042564">
    <property type="entry name" value="CRISPR-Cas6/Csy4_sf"/>
</dbReference>
<dbReference type="KEGG" id="dgg:DGI_1871"/>
<gene>
    <name evidence="1" type="primary">csy4</name>
    <name evidence="1" type="ORF">DGI_1871</name>
</gene>
<proteinExistence type="predicted"/>
<dbReference type="GO" id="GO:0004519">
    <property type="term" value="F:endonuclease activity"/>
    <property type="evidence" value="ECO:0007669"/>
    <property type="project" value="InterPro"/>
</dbReference>
<evidence type="ECO:0000313" key="1">
    <source>
        <dbReference type="EMBL" id="AGW13660.1"/>
    </source>
</evidence>
<dbReference type="PATRIC" id="fig|1121448.10.peg.1835"/>
<sequence length="186" mass="20834">MDHYIEFRLLEDPEFAPAQLMNVLFGKLHLALAERGCDDIGVSFPDGDNCRTLGTRLRLHGTAAALGRLMQGNWTAGIRDHVAQSPVQPVPAGARYRALYRVQAKSNPERLRRRRMKRHGVDAEAAARQIPDNAVEVLKLPYVQVASQSSGQRFRLFFQYGPVEAEARNGEFNAYGLSRGATIPWF</sequence>
<keyword evidence="2" id="KW-1185">Reference proteome</keyword>
<reference evidence="1 2" key="1">
    <citation type="journal article" date="2013" name="J. Bacteriol.">
        <title>Roles of HynAB and Ech, the only two hydrogenases found in the model sulfate reducer Desulfovibrio gigas.</title>
        <authorList>
            <person name="Morais-Silva F.O."/>
            <person name="Santos C.I."/>
            <person name="Rodrigues R."/>
            <person name="Pereira I.A."/>
            <person name="Rodrigues-Pousada C."/>
        </authorList>
    </citation>
    <scope>NUCLEOTIDE SEQUENCE [LARGE SCALE GENOMIC DNA]</scope>
    <source>
        <strain evidence="2">ATCC 19364 / DSM 1382 / NCIMB 9332 / VKM B-1759</strain>
    </source>
</reference>
<dbReference type="Gene3D" id="3.30.70.2540">
    <property type="entry name" value="CRISPR-associated endoribonuclease Cas6/Csy4"/>
    <property type="match status" value="1"/>
</dbReference>
<dbReference type="RefSeq" id="WP_021760543.1">
    <property type="nucleotide sequence ID" value="NC_022444.1"/>
</dbReference>
<dbReference type="NCBIfam" id="TIGR02563">
    <property type="entry name" value="cas_Csy4"/>
    <property type="match status" value="1"/>
</dbReference>
<name>T2GAQ9_MEGG1</name>